<evidence type="ECO:0000313" key="4">
    <source>
        <dbReference type="Proteomes" id="UP000321599"/>
    </source>
</evidence>
<dbReference type="CDD" id="cd06445">
    <property type="entry name" value="ATase"/>
    <property type="match status" value="1"/>
</dbReference>
<accession>A0ABY3G972</accession>
<dbReference type="Gene3D" id="1.10.10.10">
    <property type="entry name" value="Winged helix-like DNA-binding domain superfamily/Winged helix DNA-binding domain"/>
    <property type="match status" value="1"/>
</dbReference>
<dbReference type="RefSeq" id="WP_147498983.1">
    <property type="nucleotide sequence ID" value="NZ_VOAV01000020.1"/>
</dbReference>
<keyword evidence="4" id="KW-1185">Reference proteome</keyword>
<evidence type="ECO:0000313" key="3">
    <source>
        <dbReference type="EMBL" id="TWO28888.1"/>
    </source>
</evidence>
<dbReference type="Proteomes" id="UP000321599">
    <property type="component" value="Unassembled WGS sequence"/>
</dbReference>
<comment type="caution">
    <text evidence="3">The sequence shown here is derived from an EMBL/GenBank/DDBJ whole genome shotgun (WGS) entry which is preliminary data.</text>
</comment>
<sequence>MIFKGYEVVMNFNQEVYNLLRLIPKGKVVTYSQIALCLGNVKLARAVGNALHNNPNPKLYPCHRVVNRKGELSKAFAFGGSEAQMKMLVDENTQFDRFNRVRLDICGFDIEKFIKSQS</sequence>
<protein>
    <submittedName>
        <fullName evidence="3">MGMT family protein</fullName>
    </submittedName>
</protein>
<dbReference type="InterPro" id="IPR014048">
    <property type="entry name" value="MethylDNA_cys_MeTrfase_DNA-bd"/>
</dbReference>
<dbReference type="PANTHER" id="PTHR10815:SF13">
    <property type="entry name" value="METHYLATED-DNA--PROTEIN-CYSTEINE METHYLTRANSFERASE"/>
    <property type="match status" value="1"/>
</dbReference>
<gene>
    <name evidence="3" type="ORF">XK09_05360</name>
</gene>
<name>A0ABY3G972_9BACT</name>
<evidence type="ECO:0000259" key="2">
    <source>
        <dbReference type="Pfam" id="PF01035"/>
    </source>
</evidence>
<dbReference type="InterPro" id="IPR036217">
    <property type="entry name" value="MethylDNA_cys_MeTrfase_DNAb"/>
</dbReference>
<feature type="domain" description="Methylated-DNA-[protein]-cysteine S-methyltransferase DNA binding" evidence="2">
    <location>
        <begin position="11"/>
        <end position="92"/>
    </location>
</feature>
<dbReference type="InterPro" id="IPR036388">
    <property type="entry name" value="WH-like_DNA-bd_sf"/>
</dbReference>
<dbReference type="SUPFAM" id="SSF46767">
    <property type="entry name" value="Methylated DNA-protein cysteine methyltransferase, C-terminal domain"/>
    <property type="match status" value="1"/>
</dbReference>
<keyword evidence="1" id="KW-0227">DNA damage</keyword>
<dbReference type="EMBL" id="VOAV01000020">
    <property type="protein sequence ID" value="TWO28888.1"/>
    <property type="molecule type" value="Genomic_DNA"/>
</dbReference>
<proteinExistence type="predicted"/>
<organism evidence="3 4">
    <name type="scientific">Campylobacter lanienae</name>
    <dbReference type="NCBI Taxonomy" id="75658"/>
    <lineage>
        <taxon>Bacteria</taxon>
        <taxon>Pseudomonadati</taxon>
        <taxon>Campylobacterota</taxon>
        <taxon>Epsilonproteobacteria</taxon>
        <taxon>Campylobacterales</taxon>
        <taxon>Campylobacteraceae</taxon>
        <taxon>Campylobacter</taxon>
    </lineage>
</organism>
<evidence type="ECO:0000256" key="1">
    <source>
        <dbReference type="ARBA" id="ARBA00022763"/>
    </source>
</evidence>
<dbReference type="NCBIfam" id="TIGR00589">
    <property type="entry name" value="ogt"/>
    <property type="match status" value="1"/>
</dbReference>
<dbReference type="PANTHER" id="PTHR10815">
    <property type="entry name" value="METHYLATED-DNA--PROTEIN-CYSTEINE METHYLTRANSFERASE"/>
    <property type="match status" value="1"/>
</dbReference>
<dbReference type="Pfam" id="PF01035">
    <property type="entry name" value="DNA_binding_1"/>
    <property type="match status" value="1"/>
</dbReference>
<reference evidence="3 4" key="1">
    <citation type="submission" date="2019-07" db="EMBL/GenBank/DDBJ databases">
        <title>Rapid identification of Enteric Bacteria from Whole Genome Sequences (WGS) using Average Nucleotide Identity (ANI).</title>
        <authorList>
            <person name="Lane C."/>
        </authorList>
    </citation>
    <scope>NUCLEOTIDE SEQUENCE [LARGE SCALE GENOMIC DNA]</scope>
    <source>
        <strain evidence="3 4">2013D-9588</strain>
    </source>
</reference>